<evidence type="ECO:0000256" key="1">
    <source>
        <dbReference type="SAM" id="SignalP"/>
    </source>
</evidence>
<protein>
    <recommendedName>
        <fullName evidence="4">Secreted protein</fullName>
    </recommendedName>
</protein>
<feature type="chain" id="PRO_5024927281" description="Secreted protein" evidence="1">
    <location>
        <begin position="19"/>
        <end position="92"/>
    </location>
</feature>
<keyword evidence="1" id="KW-0732">Signal</keyword>
<reference evidence="2 3" key="1">
    <citation type="submission" date="2019-04" db="EMBL/GenBank/DDBJ databases">
        <title>Friends and foes A comparative genomics studyof 23 Aspergillus species from section Flavi.</title>
        <authorList>
            <consortium name="DOE Joint Genome Institute"/>
            <person name="Kjaerbolling I."/>
            <person name="Vesth T."/>
            <person name="Frisvad J.C."/>
            <person name="Nybo J.L."/>
            <person name="Theobald S."/>
            <person name="Kildgaard S."/>
            <person name="Isbrandt T."/>
            <person name="Kuo A."/>
            <person name="Sato A."/>
            <person name="Lyhne E.K."/>
            <person name="Kogle M.E."/>
            <person name="Wiebenga A."/>
            <person name="Kun R.S."/>
            <person name="Lubbers R.J."/>
            <person name="Makela M.R."/>
            <person name="Barry K."/>
            <person name="Chovatia M."/>
            <person name="Clum A."/>
            <person name="Daum C."/>
            <person name="Haridas S."/>
            <person name="He G."/>
            <person name="LaButti K."/>
            <person name="Lipzen A."/>
            <person name="Mondo S."/>
            <person name="Riley R."/>
            <person name="Salamov A."/>
            <person name="Simmons B.A."/>
            <person name="Magnuson J.K."/>
            <person name="Henrissat B."/>
            <person name="Mortensen U.H."/>
            <person name="Larsen T.O."/>
            <person name="Devries R.P."/>
            <person name="Grigoriev I.V."/>
            <person name="Machida M."/>
            <person name="Baker S.E."/>
            <person name="Andersen M.R."/>
        </authorList>
    </citation>
    <scope>NUCLEOTIDE SEQUENCE [LARGE SCALE GENOMIC DNA]</scope>
    <source>
        <strain evidence="2 3">IBT 29228</strain>
    </source>
</reference>
<name>A0A5N7AQF5_9EURO</name>
<proteinExistence type="predicted"/>
<dbReference type="Proteomes" id="UP000326198">
    <property type="component" value="Unassembled WGS sequence"/>
</dbReference>
<evidence type="ECO:0008006" key="4">
    <source>
        <dbReference type="Google" id="ProtNLM"/>
    </source>
</evidence>
<accession>A0A5N7AQF5</accession>
<evidence type="ECO:0000313" key="3">
    <source>
        <dbReference type="Proteomes" id="UP000326198"/>
    </source>
</evidence>
<dbReference type="AlphaFoldDB" id="A0A5N7AQF5"/>
<organism evidence="2 3">
    <name type="scientific">Aspergillus bertholletiae</name>
    <dbReference type="NCBI Taxonomy" id="1226010"/>
    <lineage>
        <taxon>Eukaryota</taxon>
        <taxon>Fungi</taxon>
        <taxon>Dikarya</taxon>
        <taxon>Ascomycota</taxon>
        <taxon>Pezizomycotina</taxon>
        <taxon>Eurotiomycetes</taxon>
        <taxon>Eurotiomycetidae</taxon>
        <taxon>Eurotiales</taxon>
        <taxon>Aspergillaceae</taxon>
        <taxon>Aspergillus</taxon>
        <taxon>Aspergillus subgen. Circumdati</taxon>
    </lineage>
</organism>
<feature type="signal peptide" evidence="1">
    <location>
        <begin position="1"/>
        <end position="18"/>
    </location>
</feature>
<evidence type="ECO:0000313" key="2">
    <source>
        <dbReference type="EMBL" id="KAE8370980.1"/>
    </source>
</evidence>
<dbReference type="EMBL" id="ML736583">
    <property type="protein sequence ID" value="KAE8370980.1"/>
    <property type="molecule type" value="Genomic_DNA"/>
</dbReference>
<keyword evidence="3" id="KW-1185">Reference proteome</keyword>
<gene>
    <name evidence="2" type="ORF">BDV26DRAFT_276971</name>
</gene>
<sequence>MSCHFLLMFLLCDGLSIFAPPLAFSQLADPLSHAFLALSSFHLIIVDSFLTPQNQTQDVTVEGLDCSYINTYPIPDPTGLDLNSPLFRLAHD</sequence>